<dbReference type="InterPro" id="IPR009491">
    <property type="entry name" value="DUF1107"/>
</dbReference>
<dbReference type="RefSeq" id="WP_011078790.1">
    <property type="nucleotide sequence ID" value="NZ_AP026552.1"/>
</dbReference>
<evidence type="ECO:0000313" key="3">
    <source>
        <dbReference type="EMBL" id="MBN8121769.1"/>
    </source>
</evidence>
<evidence type="ECO:0000313" key="2">
    <source>
        <dbReference type="EMBL" id="HAS8539012.1"/>
    </source>
</evidence>
<evidence type="ECO:0000313" key="4">
    <source>
        <dbReference type="EMBL" id="POB49055.1"/>
    </source>
</evidence>
<evidence type="ECO:0000313" key="1">
    <source>
        <dbReference type="EMBL" id="AXX61016.1"/>
    </source>
</evidence>
<dbReference type="EMBL" id="DACRBY010000004">
    <property type="protein sequence ID" value="HAS8539012.1"/>
    <property type="molecule type" value="Genomic_DNA"/>
</dbReference>
<dbReference type="EMBL" id="CP019290">
    <property type="protein sequence ID" value="AXX61016.1"/>
    <property type="molecule type" value="Genomic_DNA"/>
</dbReference>
<evidence type="ECO:0000313" key="5">
    <source>
        <dbReference type="Proteomes" id="UP000237466"/>
    </source>
</evidence>
<reference evidence="2" key="3">
    <citation type="journal article" date="2018" name="Genome Biol.">
        <title>SKESA: strategic k-mer extension for scrupulous assemblies.</title>
        <authorList>
            <person name="Souvorov A."/>
            <person name="Agarwala R."/>
            <person name="Lipman D.J."/>
        </authorList>
    </citation>
    <scope>NUCLEOTIDE SEQUENCE</scope>
    <source>
        <strain evidence="2">BCW_3452</strain>
    </source>
</reference>
<reference evidence="3" key="5">
    <citation type="submission" date="2021-03" db="EMBL/GenBank/DDBJ databases">
        <title>Study of the foodborne Vibrio vulnificus isolates from China.</title>
        <authorList>
            <person name="Zheng Z."/>
            <person name="Ye L."/>
        </authorList>
    </citation>
    <scope>NUCLEOTIDE SEQUENCE</scope>
    <source>
        <strain evidence="3">Vv1582</strain>
    </source>
</reference>
<reference evidence="1 6" key="1">
    <citation type="submission" date="2017-01" db="EMBL/GenBank/DDBJ databases">
        <title>Complete Genome Sequence of Vibrio vulnificus FORC_053.</title>
        <authorList>
            <consortium name="Food-borne Pathogen Omics Research Center"/>
            <person name="Chung H.Y."/>
            <person name="Na E.J."/>
            <person name="Song J.S."/>
            <person name="Kim H."/>
            <person name="Lee J.-H."/>
            <person name="Ryu S."/>
            <person name="Choi S.H."/>
        </authorList>
    </citation>
    <scope>NUCLEOTIDE SEQUENCE [LARGE SCALE GENOMIC DNA]</scope>
    <source>
        <strain evidence="1 6">FORC_053</strain>
    </source>
</reference>
<name>A0A087JDA7_VIBVL</name>
<dbReference type="AlphaFoldDB" id="A0A087JDA7"/>
<dbReference type="EMBL" id="PDGH01000054">
    <property type="protein sequence ID" value="POB49055.1"/>
    <property type="molecule type" value="Genomic_DNA"/>
</dbReference>
<dbReference type="OMA" id="HFNVMSE"/>
<accession>A0A087JDA7</accession>
<reference evidence="4 5" key="2">
    <citation type="journal article" date="2018" name="Front. Microbiol.">
        <title>Phylogeny of Vibrio vulnificus from the Analysis of the Core-Genome: Implications for Intra-Species Taxonomy.</title>
        <authorList>
            <person name="Roig F.J."/>
            <person name="Gonzalez-Candelas F."/>
            <person name="Sanjuan E."/>
            <person name="Fouz B."/>
            <person name="Feil E.J."/>
            <person name="Llorens C."/>
            <person name="Baker-Austin C."/>
            <person name="Oliver J.D."/>
            <person name="Danin-Poleg Y."/>
            <person name="Gibas C.J."/>
            <person name="Kashi Y."/>
            <person name="Gulig P.A."/>
            <person name="Morrison S.S."/>
            <person name="Amaro C."/>
        </authorList>
    </citation>
    <scope>NUCLEOTIDE SEQUENCE [LARGE SCALE GENOMIC DNA]</scope>
    <source>
        <strain evidence="4 5">CECT4608</strain>
    </source>
</reference>
<dbReference type="Pfam" id="PF06526">
    <property type="entry name" value="DUF1107"/>
    <property type="match status" value="1"/>
</dbReference>
<gene>
    <name evidence="4" type="ORF">CRN52_06200</name>
    <name evidence="1" type="ORF">FORC53_2677</name>
    <name evidence="2" type="ORF">I7730_04340</name>
    <name evidence="3" type="ORF">J0J18_08505</name>
</gene>
<protein>
    <submittedName>
        <fullName evidence="4">DUF1107 domain-containing protein</fullName>
    </submittedName>
</protein>
<organism evidence="4 5">
    <name type="scientific">Vibrio vulnificus</name>
    <dbReference type="NCBI Taxonomy" id="672"/>
    <lineage>
        <taxon>Bacteria</taxon>
        <taxon>Pseudomonadati</taxon>
        <taxon>Pseudomonadota</taxon>
        <taxon>Gammaproteobacteria</taxon>
        <taxon>Vibrionales</taxon>
        <taxon>Vibrionaceae</taxon>
        <taxon>Vibrio</taxon>
    </lineage>
</organism>
<proteinExistence type="predicted"/>
<dbReference type="Gene3D" id="3.30.1910.10">
    <property type="entry name" value="so0334 like domain"/>
    <property type="match status" value="1"/>
</dbReference>
<dbReference type="KEGG" id="vvl:VV93_v1c03930"/>
<sequence length="69" mass="7790">MLREFAVYRPRQVARFVKTLFKGSFSINGIGEFEFDNGKVLLPDTHNTQKLSVYREVNAEINALSLAAA</sequence>
<dbReference type="Proteomes" id="UP000863257">
    <property type="component" value="Unassembled WGS sequence"/>
</dbReference>
<dbReference type="Proteomes" id="UP000664056">
    <property type="component" value="Unassembled WGS sequence"/>
</dbReference>
<dbReference type="OrthoDB" id="5588896at2"/>
<dbReference type="GeneID" id="93895020"/>
<dbReference type="Proteomes" id="UP000237466">
    <property type="component" value="Unassembled WGS sequence"/>
</dbReference>
<dbReference type="EMBL" id="JAFKOQ010000004">
    <property type="protein sequence ID" value="MBN8121769.1"/>
    <property type="molecule type" value="Genomic_DNA"/>
</dbReference>
<evidence type="ECO:0000313" key="6">
    <source>
        <dbReference type="Proteomes" id="UP000263418"/>
    </source>
</evidence>
<reference evidence="2" key="4">
    <citation type="submission" date="2019-01" db="EMBL/GenBank/DDBJ databases">
        <authorList>
            <consortium name="NCBI Pathogen Detection Project"/>
        </authorList>
    </citation>
    <scope>NUCLEOTIDE SEQUENCE</scope>
    <source>
        <strain evidence="2">BCW_3452</strain>
    </source>
</reference>
<dbReference type="Proteomes" id="UP000263418">
    <property type="component" value="Chromosome 1"/>
</dbReference>